<name>A0A3P7LFM5_DIBLA</name>
<reference evidence="6 7" key="1">
    <citation type="submission" date="2018-11" db="EMBL/GenBank/DDBJ databases">
        <authorList>
            <consortium name="Pathogen Informatics"/>
        </authorList>
    </citation>
    <scope>NUCLEOTIDE SEQUENCE [LARGE SCALE GENOMIC DNA]</scope>
</reference>
<evidence type="ECO:0000313" key="6">
    <source>
        <dbReference type="EMBL" id="VDN15684.1"/>
    </source>
</evidence>
<feature type="non-terminal residue" evidence="6">
    <location>
        <position position="294"/>
    </location>
</feature>
<feature type="domain" description="Nucleoporin Nup133/Nup155-like C-terminal" evidence="5">
    <location>
        <begin position="9"/>
        <end position="93"/>
    </location>
</feature>
<comment type="subcellular location">
    <subcellularLocation>
        <location evidence="1">Nucleus</location>
    </subcellularLocation>
</comment>
<feature type="signal peptide" evidence="4">
    <location>
        <begin position="1"/>
        <end position="16"/>
    </location>
</feature>
<dbReference type="Pfam" id="PF03177">
    <property type="entry name" value="Nucleoporin_C"/>
    <property type="match status" value="2"/>
</dbReference>
<gene>
    <name evidence="6" type="ORF">DILT_LOCUS11515</name>
</gene>
<keyword evidence="3" id="KW-0539">Nucleus</keyword>
<evidence type="ECO:0000256" key="1">
    <source>
        <dbReference type="ARBA" id="ARBA00004123"/>
    </source>
</evidence>
<dbReference type="GO" id="GO:0036228">
    <property type="term" value="P:protein localization to nuclear inner membrane"/>
    <property type="evidence" value="ECO:0007669"/>
    <property type="project" value="TreeGrafter"/>
</dbReference>
<dbReference type="GO" id="GO:0006606">
    <property type="term" value="P:protein import into nucleus"/>
    <property type="evidence" value="ECO:0007669"/>
    <property type="project" value="TreeGrafter"/>
</dbReference>
<dbReference type="AlphaFoldDB" id="A0A3P7LFM5"/>
<dbReference type="EMBL" id="UYRU01063262">
    <property type="protein sequence ID" value="VDN15684.1"/>
    <property type="molecule type" value="Genomic_DNA"/>
</dbReference>
<keyword evidence="4" id="KW-0732">Signal</keyword>
<evidence type="ECO:0000259" key="5">
    <source>
        <dbReference type="Pfam" id="PF03177"/>
    </source>
</evidence>
<feature type="domain" description="Nucleoporin Nup133/Nup155-like C-terminal" evidence="5">
    <location>
        <begin position="168"/>
        <end position="273"/>
    </location>
</feature>
<organism evidence="6 7">
    <name type="scientific">Dibothriocephalus latus</name>
    <name type="common">Fish tapeworm</name>
    <name type="synonym">Diphyllobothrium latum</name>
    <dbReference type="NCBI Taxonomy" id="60516"/>
    <lineage>
        <taxon>Eukaryota</taxon>
        <taxon>Metazoa</taxon>
        <taxon>Spiralia</taxon>
        <taxon>Lophotrochozoa</taxon>
        <taxon>Platyhelminthes</taxon>
        <taxon>Cestoda</taxon>
        <taxon>Eucestoda</taxon>
        <taxon>Diphyllobothriidea</taxon>
        <taxon>Diphyllobothriidae</taxon>
        <taxon>Dibothriocephalus</taxon>
    </lineage>
</organism>
<evidence type="ECO:0000313" key="7">
    <source>
        <dbReference type="Proteomes" id="UP000281553"/>
    </source>
</evidence>
<feature type="chain" id="PRO_5018003218" description="Nucleoporin Nup133/Nup155-like C-terminal domain-containing protein" evidence="4">
    <location>
        <begin position="17"/>
        <end position="294"/>
    </location>
</feature>
<dbReference type="Proteomes" id="UP000281553">
    <property type="component" value="Unassembled WGS sequence"/>
</dbReference>
<dbReference type="Gene3D" id="1.20.120.1050">
    <property type="match status" value="1"/>
</dbReference>
<protein>
    <recommendedName>
        <fullName evidence="5">Nucleoporin Nup133/Nup155-like C-terminal domain-containing protein</fullName>
    </recommendedName>
</protein>
<dbReference type="GO" id="GO:0044611">
    <property type="term" value="C:nuclear pore inner ring"/>
    <property type="evidence" value="ECO:0007669"/>
    <property type="project" value="TreeGrafter"/>
</dbReference>
<dbReference type="Gene3D" id="1.25.40.440">
    <property type="entry name" value="Nucleoporin, helical domain, central subdomain"/>
    <property type="match status" value="1"/>
</dbReference>
<proteinExistence type="predicted"/>
<dbReference type="GO" id="GO:0000972">
    <property type="term" value="P:transcription-dependent tethering of RNA polymerase II gene DNA at nuclear periphery"/>
    <property type="evidence" value="ECO:0007669"/>
    <property type="project" value="TreeGrafter"/>
</dbReference>
<dbReference type="PANTHER" id="PTHR10350:SF6">
    <property type="entry name" value="NUCLEAR PORE COMPLEX PROTEIN NUP155"/>
    <property type="match status" value="1"/>
</dbReference>
<dbReference type="GO" id="GO:0006405">
    <property type="term" value="P:RNA export from nucleus"/>
    <property type="evidence" value="ECO:0007669"/>
    <property type="project" value="TreeGrafter"/>
</dbReference>
<keyword evidence="7" id="KW-1185">Reference proteome</keyword>
<evidence type="ECO:0000256" key="3">
    <source>
        <dbReference type="ARBA" id="ARBA00023242"/>
    </source>
</evidence>
<dbReference type="GO" id="GO:0017056">
    <property type="term" value="F:structural constituent of nuclear pore"/>
    <property type="evidence" value="ECO:0007669"/>
    <property type="project" value="InterPro"/>
</dbReference>
<dbReference type="InterPro" id="IPR042537">
    <property type="entry name" value="Nucleoporin_Nup155_C_2"/>
</dbReference>
<evidence type="ECO:0000256" key="4">
    <source>
        <dbReference type="SAM" id="SignalP"/>
    </source>
</evidence>
<accession>A0A3P7LFM5</accession>
<dbReference type="PANTHER" id="PTHR10350">
    <property type="entry name" value="NUCLEAR PORE COMPLEX PROTEIN NUP155"/>
    <property type="match status" value="1"/>
</dbReference>
<evidence type="ECO:0000256" key="2">
    <source>
        <dbReference type="ARBA" id="ARBA00022448"/>
    </source>
</evidence>
<keyword evidence="2" id="KW-0813">Transport</keyword>
<dbReference type="InterPro" id="IPR004870">
    <property type="entry name" value="Nucleoporin_Nup155"/>
</dbReference>
<sequence>MLALIVIGWLLSNGLIEQVVVFNSPHLEAYLRSRLRQTPNDVSLRCLLWRQLEARGAHLEAARVLEHLASAPSGGLELEDRLDYLARAIITVKALPRELRDILPAPFYFLRAFQITLSTSSRVGMTDQWPMQEYTQPQPVKVGPATDASPFSRAFISHLKFFLLSANQQDPDYLCDLQDRLETAELQRQLCVELAAFGSPDQQQHYKGAATSGLEEAIHELTHGPLLSLSDLFTRYADPFDLHESKLLLLRFAGEADSDLVRAIWLALLHRLLVSAPEGQSSPANRSARSPGQR</sequence>
<dbReference type="InterPro" id="IPR007187">
    <property type="entry name" value="Nucleoporin_Nup133/Nup155_C"/>
</dbReference>
<dbReference type="OrthoDB" id="6248717at2759"/>